<feature type="transmembrane region" description="Helical" evidence="2">
    <location>
        <begin position="6"/>
        <end position="25"/>
    </location>
</feature>
<protein>
    <submittedName>
        <fullName evidence="4">Capsule synthesis protein PGA_cap</fullName>
    </submittedName>
</protein>
<sequence>MNMRGFFFAIRFFAGAIAIYSVLIIQSCESPYIKRHTPAKKQEAIVAKSQPRKPAPPQHDSIAIAAVGDIMLGTSYPDSTTLPPDSAINSFKTAIPKLKSADVTFGNLEGTLLDSGDPAHYKLHQKSKAYLFRMPTKYGAVLKNAGFNLLSMANNHVGDFDVKGRKSTMKTLDSLGINYAGLQVKPSAEFELNGIKYGFCSFAPNANTVSILDLKGAARIISDLKQRCDIVIVSFHGGGEGVDFEHVPRAMESYISEKRGDVYAFAHNAIDAGADVILGNGPHVNRAMELYNKRLIAYSLGNFCTYRCVSVAGICGLAPLLKVYINKKGEFLSGRIISMRQAHDKGLVLDTLNRAAIRIRNLTAADFPQSGLNISDTGEITATPQLTPVTASN</sequence>
<gene>
    <name evidence="4" type="ORF">SAMN05216464_1237</name>
</gene>
<name>A0A1G7MT08_9SPHI</name>
<dbReference type="SUPFAM" id="SSF56300">
    <property type="entry name" value="Metallo-dependent phosphatases"/>
    <property type="match status" value="1"/>
</dbReference>
<dbReference type="PANTHER" id="PTHR33393:SF11">
    <property type="entry name" value="POLYGLUTAMINE SYNTHESIS ACCESSORY PROTEIN RV0574C-RELATED"/>
    <property type="match status" value="1"/>
</dbReference>
<keyword evidence="2" id="KW-1133">Transmembrane helix</keyword>
<keyword evidence="2" id="KW-0812">Transmembrane</keyword>
<reference evidence="4 5" key="1">
    <citation type="submission" date="2016-10" db="EMBL/GenBank/DDBJ databases">
        <authorList>
            <person name="de Groot N.N."/>
        </authorList>
    </citation>
    <scope>NUCLEOTIDE SEQUENCE [LARGE SCALE GENOMIC DNA]</scope>
    <source>
        <strain evidence="4 5">47C3B</strain>
    </source>
</reference>
<keyword evidence="2" id="KW-0472">Membrane</keyword>
<dbReference type="PROSITE" id="PS51257">
    <property type="entry name" value="PROKAR_LIPOPROTEIN"/>
    <property type="match status" value="1"/>
</dbReference>
<dbReference type="InterPro" id="IPR019079">
    <property type="entry name" value="Capsule_synth_CapA"/>
</dbReference>
<dbReference type="CDD" id="cd07381">
    <property type="entry name" value="MPP_CapA"/>
    <property type="match status" value="1"/>
</dbReference>
<dbReference type="AlphaFoldDB" id="A0A1G7MT08"/>
<dbReference type="Gene3D" id="3.60.21.10">
    <property type="match status" value="1"/>
</dbReference>
<evidence type="ECO:0000259" key="3">
    <source>
        <dbReference type="SMART" id="SM00854"/>
    </source>
</evidence>
<proteinExistence type="inferred from homology"/>
<dbReference type="EMBL" id="FNAI01000023">
    <property type="protein sequence ID" value="SDF64854.1"/>
    <property type="molecule type" value="Genomic_DNA"/>
</dbReference>
<keyword evidence="5" id="KW-1185">Reference proteome</keyword>
<evidence type="ECO:0000313" key="4">
    <source>
        <dbReference type="EMBL" id="SDF64854.1"/>
    </source>
</evidence>
<dbReference type="InterPro" id="IPR029052">
    <property type="entry name" value="Metallo-depent_PP-like"/>
</dbReference>
<dbReference type="PANTHER" id="PTHR33393">
    <property type="entry name" value="POLYGLUTAMINE SYNTHESIS ACCESSORY PROTEIN RV0574C-RELATED"/>
    <property type="match status" value="1"/>
</dbReference>
<dbReference type="InterPro" id="IPR052169">
    <property type="entry name" value="CW_Biosynth-Accessory"/>
</dbReference>
<feature type="domain" description="Capsule synthesis protein CapA" evidence="3">
    <location>
        <begin position="63"/>
        <end position="307"/>
    </location>
</feature>
<dbReference type="Pfam" id="PF09587">
    <property type="entry name" value="PGA_cap"/>
    <property type="match status" value="1"/>
</dbReference>
<evidence type="ECO:0000256" key="1">
    <source>
        <dbReference type="ARBA" id="ARBA00005662"/>
    </source>
</evidence>
<evidence type="ECO:0000313" key="5">
    <source>
        <dbReference type="Proteomes" id="UP000199072"/>
    </source>
</evidence>
<accession>A0A1G7MT08</accession>
<dbReference type="SMART" id="SM00854">
    <property type="entry name" value="PGA_cap"/>
    <property type="match status" value="1"/>
</dbReference>
<dbReference type="Proteomes" id="UP000199072">
    <property type="component" value="Unassembled WGS sequence"/>
</dbReference>
<evidence type="ECO:0000256" key="2">
    <source>
        <dbReference type="SAM" id="Phobius"/>
    </source>
</evidence>
<comment type="similarity">
    <text evidence="1">Belongs to the CapA family.</text>
</comment>
<dbReference type="STRING" id="1391627.SAMN05216464_1237"/>
<organism evidence="4 5">
    <name type="scientific">Mucilaginibacter pineti</name>
    <dbReference type="NCBI Taxonomy" id="1391627"/>
    <lineage>
        <taxon>Bacteria</taxon>
        <taxon>Pseudomonadati</taxon>
        <taxon>Bacteroidota</taxon>
        <taxon>Sphingobacteriia</taxon>
        <taxon>Sphingobacteriales</taxon>
        <taxon>Sphingobacteriaceae</taxon>
        <taxon>Mucilaginibacter</taxon>
    </lineage>
</organism>